<dbReference type="InterPro" id="IPR022485">
    <property type="entry name" value="SHCHC_synthase_MenH"/>
</dbReference>
<reference evidence="5" key="1">
    <citation type="submission" date="2022-04" db="EMBL/GenBank/DDBJ databases">
        <title>Halobacillus sp. isolated from saltern.</title>
        <authorList>
            <person name="Won M."/>
            <person name="Lee C.-M."/>
            <person name="Woen H.-Y."/>
            <person name="Kwon S.-W."/>
        </authorList>
    </citation>
    <scope>NUCLEOTIDE SEQUENCE</scope>
    <source>
        <strain evidence="5">SSHM10-5</strain>
    </source>
</reference>
<keyword evidence="6" id="KW-1185">Reference proteome</keyword>
<comment type="function">
    <text evidence="3">Catalyzes a proton abstraction reaction that results in 2,5-elimination of pyruvate from 2-succinyl-5-enolpyruvyl-6-hydroxy-3-cyclohexene-1-carboxylate (SEPHCHC) and the formation of 2-succinyl-6-hydroxy-2,4-cyclohexadiene-1-carboxylate (SHCHC).</text>
</comment>
<comment type="catalytic activity">
    <reaction evidence="3">
        <text>5-enolpyruvoyl-6-hydroxy-2-succinyl-cyclohex-3-ene-1-carboxylate = (1R,6R)-6-hydroxy-2-succinyl-cyclohexa-2,4-diene-1-carboxylate + pyruvate</text>
        <dbReference type="Rhea" id="RHEA:25597"/>
        <dbReference type="ChEBI" id="CHEBI:15361"/>
        <dbReference type="ChEBI" id="CHEBI:58689"/>
        <dbReference type="ChEBI" id="CHEBI:58818"/>
        <dbReference type="EC" id="4.2.99.20"/>
    </reaction>
</comment>
<dbReference type="Proteomes" id="UP000830326">
    <property type="component" value="Chromosome"/>
</dbReference>
<dbReference type="EMBL" id="CP095075">
    <property type="protein sequence ID" value="UOR11856.1"/>
    <property type="molecule type" value="Genomic_DNA"/>
</dbReference>
<comment type="pathway">
    <text evidence="3">Quinol/quinone metabolism; menaquinone biosynthesis.</text>
</comment>
<proteinExistence type="inferred from homology"/>
<dbReference type="Gene3D" id="3.40.50.1820">
    <property type="entry name" value="alpha/beta hydrolase"/>
    <property type="match status" value="1"/>
</dbReference>
<name>A0ABY4HAH2_9BACI</name>
<dbReference type="InterPro" id="IPR029058">
    <property type="entry name" value="AB_hydrolase_fold"/>
</dbReference>
<evidence type="ECO:0000256" key="3">
    <source>
        <dbReference type="HAMAP-Rule" id="MF_01660"/>
    </source>
</evidence>
<gene>
    <name evidence="3 5" type="primary">menH</name>
    <name evidence="5" type="ORF">MUO15_20230</name>
</gene>
<dbReference type="NCBIfam" id="TIGR03695">
    <property type="entry name" value="menH_SHCHC"/>
    <property type="match status" value="1"/>
</dbReference>
<comment type="similarity">
    <text evidence="3">Belongs to the AB hydrolase superfamily. MenH family.</text>
</comment>
<evidence type="ECO:0000313" key="5">
    <source>
        <dbReference type="EMBL" id="UOR11856.1"/>
    </source>
</evidence>
<keyword evidence="2 3" id="KW-0456">Lyase</keyword>
<comment type="pathway">
    <text evidence="3">Quinol/quinone metabolism; 1,4-dihydroxy-2-naphthoate biosynthesis; 1,4-dihydroxy-2-naphthoate from chorismate: step 3/7.</text>
</comment>
<dbReference type="GO" id="GO:0070205">
    <property type="term" value="F:2-succinyl-6-hydroxy-2,4-cyclohexadiene-1-carboxylate synthase activity"/>
    <property type="evidence" value="ECO:0007669"/>
    <property type="project" value="UniProtKB-EC"/>
</dbReference>
<sequence length="265" mass="30076">MYIQLKDRTYWVEDYGEGIPLLMFHGFTGSGRTFTKIHQLVTNSIRTVCIDLPGHGKTGPVGEVTMEQFASDLTEILDELELPRIHVLGYSLGGRAALSLAMTYPQYVSKLILESASPGIAHPDEQMARRVKDQGLIDKIASQGIEEFVNYWSDIPLFKSHEQLPIEVRRRVQEERLSHDPQGLIQSLKGMGTGRQPSWWDRLSHLSIDTLLIVGEWDEKFVAINREMHDQLPCSSLVIAEKAGHTVHLERPKFFAKIVEDFVIQ</sequence>
<evidence type="ECO:0000256" key="2">
    <source>
        <dbReference type="ARBA" id="ARBA00023239"/>
    </source>
</evidence>
<organism evidence="5 6">
    <name type="scientific">Halobacillus amylolyticus</name>
    <dbReference type="NCBI Taxonomy" id="2932259"/>
    <lineage>
        <taxon>Bacteria</taxon>
        <taxon>Bacillati</taxon>
        <taxon>Bacillota</taxon>
        <taxon>Bacilli</taxon>
        <taxon>Bacillales</taxon>
        <taxon>Bacillaceae</taxon>
        <taxon>Halobacillus</taxon>
    </lineage>
</organism>
<dbReference type="InterPro" id="IPR000073">
    <property type="entry name" value="AB_hydrolase_1"/>
</dbReference>
<dbReference type="RefSeq" id="WP_245032225.1">
    <property type="nucleotide sequence ID" value="NZ_CP095075.1"/>
</dbReference>
<evidence type="ECO:0000256" key="1">
    <source>
        <dbReference type="ARBA" id="ARBA00022428"/>
    </source>
</evidence>
<feature type="domain" description="AB hydrolase-1" evidence="4">
    <location>
        <begin position="20"/>
        <end position="252"/>
    </location>
</feature>
<dbReference type="Pfam" id="PF00561">
    <property type="entry name" value="Abhydrolase_1"/>
    <property type="match status" value="1"/>
</dbReference>
<dbReference type="PANTHER" id="PTHR42916">
    <property type="entry name" value="2-SUCCINYL-5-ENOLPYRUVYL-6-HYDROXY-3-CYCLOHEXENE-1-CARBOXYLATE SYNTHASE"/>
    <property type="match status" value="1"/>
</dbReference>
<dbReference type="HAMAP" id="MF_01660">
    <property type="entry name" value="MenH"/>
    <property type="match status" value="1"/>
</dbReference>
<dbReference type="EC" id="4.2.99.20" evidence="3"/>
<dbReference type="PANTHER" id="PTHR42916:SF1">
    <property type="entry name" value="PROTEIN PHYLLO, CHLOROPLASTIC"/>
    <property type="match status" value="1"/>
</dbReference>
<keyword evidence="1 3" id="KW-0474">Menaquinone biosynthesis</keyword>
<accession>A0ABY4HAH2</accession>
<dbReference type="PRINTS" id="PR00111">
    <property type="entry name" value="ABHYDROLASE"/>
</dbReference>
<protein>
    <recommendedName>
        <fullName evidence="3">Putative 2-succinyl-6-hydroxy-2,4-cyclohexadiene-1-carboxylate synthase</fullName>
        <shortName evidence="3">SHCHC synthase</shortName>
        <ecNumber evidence="3">4.2.99.20</ecNumber>
    </recommendedName>
</protein>
<evidence type="ECO:0000259" key="4">
    <source>
        <dbReference type="Pfam" id="PF00561"/>
    </source>
</evidence>
<comment type="subunit">
    <text evidence="3">Monomer.</text>
</comment>
<evidence type="ECO:0000313" key="6">
    <source>
        <dbReference type="Proteomes" id="UP000830326"/>
    </source>
</evidence>
<dbReference type="SUPFAM" id="SSF53474">
    <property type="entry name" value="alpha/beta-Hydrolases"/>
    <property type="match status" value="1"/>
</dbReference>